<dbReference type="InterPro" id="IPR028896">
    <property type="entry name" value="GcvT/YgfZ/DmdA"/>
</dbReference>
<accession>A0A5A7NR57</accession>
<dbReference type="AlphaFoldDB" id="A0A5A7NR57"/>
<evidence type="ECO:0000313" key="4">
    <source>
        <dbReference type="Proteomes" id="UP000325307"/>
    </source>
</evidence>
<gene>
    <name evidence="3" type="primary">gcvT_2</name>
    <name evidence="3" type="ORF">NCCP1664_17310</name>
</gene>
<keyword evidence="4" id="KW-1185">Reference proteome</keyword>
<evidence type="ECO:0000259" key="2">
    <source>
        <dbReference type="Pfam" id="PF01571"/>
    </source>
</evidence>
<name>A0A5A7NR57_9MICC</name>
<dbReference type="PANTHER" id="PTHR43757">
    <property type="entry name" value="AMINOMETHYLTRANSFERASE"/>
    <property type="match status" value="1"/>
</dbReference>
<dbReference type="EMBL" id="BKDJ01000008">
    <property type="protein sequence ID" value="GER23235.1"/>
    <property type="molecule type" value="Genomic_DNA"/>
</dbReference>
<dbReference type="InterPro" id="IPR006222">
    <property type="entry name" value="GCVT_N"/>
</dbReference>
<reference evidence="3 4" key="1">
    <citation type="submission" date="2019-09" db="EMBL/GenBank/DDBJ databases">
        <title>Arthrobacter zafarii sp. nov., a moderately thermotolerant and halotolerant actinobacterium isolated from Cholistan desert soil of Pakistan.</title>
        <authorList>
            <person name="Amin A."/>
            <person name="Ahmed I."/>
            <person name="Khalid N."/>
            <person name="Schumann P."/>
            <person name="Busse H.J."/>
            <person name="Khan I.U."/>
            <person name="Li S."/>
            <person name="Li W.J."/>
        </authorList>
    </citation>
    <scope>NUCLEOTIDE SEQUENCE [LARGE SCALE GENOMIC DNA]</scope>
    <source>
        <strain evidence="3 4">NCCP-1664</strain>
    </source>
</reference>
<evidence type="ECO:0000256" key="1">
    <source>
        <dbReference type="PIRSR" id="PIRSR006487-1"/>
    </source>
</evidence>
<dbReference type="Proteomes" id="UP000325307">
    <property type="component" value="Unassembled WGS sequence"/>
</dbReference>
<feature type="domain" description="GCVT N-terminal" evidence="2">
    <location>
        <begin position="34"/>
        <end position="261"/>
    </location>
</feature>
<comment type="caution">
    <text evidence="3">The sequence shown here is derived from an EMBL/GenBank/DDBJ whole genome shotgun (WGS) entry which is preliminary data.</text>
</comment>
<proteinExistence type="predicted"/>
<organism evidence="3 4">
    <name type="scientific">Zafaria cholistanensis</name>
    <dbReference type="NCBI Taxonomy" id="1682741"/>
    <lineage>
        <taxon>Bacteria</taxon>
        <taxon>Bacillati</taxon>
        <taxon>Actinomycetota</taxon>
        <taxon>Actinomycetes</taxon>
        <taxon>Micrococcales</taxon>
        <taxon>Micrococcaceae</taxon>
        <taxon>Zafaria</taxon>
    </lineage>
</organism>
<dbReference type="InterPro" id="IPR027266">
    <property type="entry name" value="TrmE/GcvT-like"/>
</dbReference>
<protein>
    <submittedName>
        <fullName evidence="3">Glycine cleavage system protein T</fullName>
    </submittedName>
</protein>
<dbReference type="SUPFAM" id="SSF103025">
    <property type="entry name" value="Folate-binding domain"/>
    <property type="match status" value="1"/>
</dbReference>
<evidence type="ECO:0000313" key="3">
    <source>
        <dbReference type="EMBL" id="GER23235.1"/>
    </source>
</evidence>
<sequence>MNVETVRSLNADSLEAAIRQAGNPVELLRNSTFRPHTFPVAAEFTNWRSEQAAWRDSCALLDQSHHMTDLFITGPDALRLLADFGVNSFAKFAPGQAKQYVAVNQDGFFIGDAILFYLDDGSFDLVGHHTVLNWVQFQLETGNYDARIERDDNSFVRGPGRPPKLYRYELQGPTAAPLVEKLTGQPLPNTKFFSMTEFAIAGHRVRALRHGMAGQPGFELFGPWAEGQEVLDAILAAGEEFGLVRAGAKAYSTANLESGWIPSPVPAIFGEAEKAYREWLGAGSLGSLGGSMDSPDITDYYVTPYDIGYGMVVKFDHDFLGRAALEEIAGVPRRKKVTLVWNTDDVASAIRSLYEPGTPAKFIDMPKARYALFQMDKVLHKGRWAGISMDAGYISNEHVMVSLATVDLEASEPGTEVTVLWGENPNSAKPAVEAHRQVEIRATVAPVPFVQAVRDSYRTA</sequence>
<dbReference type="Gene3D" id="3.30.1360.120">
    <property type="entry name" value="Probable tRNA modification gtpase trme, domain 1"/>
    <property type="match status" value="1"/>
</dbReference>
<dbReference type="RefSeq" id="WP_216364686.1">
    <property type="nucleotide sequence ID" value="NZ_BKDJ01000008.1"/>
</dbReference>
<dbReference type="Pfam" id="PF01571">
    <property type="entry name" value="GCV_T"/>
    <property type="match status" value="1"/>
</dbReference>
<dbReference type="PANTHER" id="PTHR43757:SF2">
    <property type="entry name" value="AMINOMETHYLTRANSFERASE, MITOCHONDRIAL"/>
    <property type="match status" value="1"/>
</dbReference>
<feature type="binding site" evidence="1">
    <location>
        <position position="219"/>
    </location>
    <ligand>
        <name>substrate</name>
    </ligand>
</feature>